<dbReference type="CDD" id="cd07246">
    <property type="entry name" value="VOC_like"/>
    <property type="match status" value="1"/>
</dbReference>
<organism evidence="2 3">
    <name type="scientific">Sphingomonas brevis</name>
    <dbReference type="NCBI Taxonomy" id="2908206"/>
    <lineage>
        <taxon>Bacteria</taxon>
        <taxon>Pseudomonadati</taxon>
        <taxon>Pseudomonadota</taxon>
        <taxon>Alphaproteobacteria</taxon>
        <taxon>Sphingomonadales</taxon>
        <taxon>Sphingomonadaceae</taxon>
        <taxon>Sphingomonas</taxon>
    </lineage>
</organism>
<evidence type="ECO:0000259" key="1">
    <source>
        <dbReference type="PROSITE" id="PS51819"/>
    </source>
</evidence>
<dbReference type="Proteomes" id="UP001165383">
    <property type="component" value="Unassembled WGS sequence"/>
</dbReference>
<keyword evidence="3" id="KW-1185">Reference proteome</keyword>
<dbReference type="Pfam" id="PF00903">
    <property type="entry name" value="Glyoxalase"/>
    <property type="match status" value="1"/>
</dbReference>
<evidence type="ECO:0000313" key="2">
    <source>
        <dbReference type="EMBL" id="MCL6741641.1"/>
    </source>
</evidence>
<dbReference type="PROSITE" id="PS51819">
    <property type="entry name" value="VOC"/>
    <property type="match status" value="1"/>
</dbReference>
<dbReference type="Gene3D" id="3.10.180.10">
    <property type="entry name" value="2,3-Dihydroxybiphenyl 1,2-Dioxygenase, domain 1"/>
    <property type="match status" value="1"/>
</dbReference>
<dbReference type="InterPro" id="IPR004360">
    <property type="entry name" value="Glyas_Fos-R_dOase_dom"/>
</dbReference>
<dbReference type="SUPFAM" id="SSF54593">
    <property type="entry name" value="Glyoxalase/Bleomycin resistance protein/Dihydroxybiphenyl dioxygenase"/>
    <property type="match status" value="1"/>
</dbReference>
<gene>
    <name evidence="2" type="ORF">LZ518_10910</name>
</gene>
<name>A0ABT0SB48_9SPHN</name>
<protein>
    <submittedName>
        <fullName evidence="2">VOC family protein</fullName>
    </submittedName>
</protein>
<proteinExistence type="predicted"/>
<dbReference type="PANTHER" id="PTHR34109:SF1">
    <property type="entry name" value="VOC DOMAIN-CONTAINING PROTEIN"/>
    <property type="match status" value="1"/>
</dbReference>
<sequence>MNDMELQEPDVGLTPHLAIGGGRAAEAIDFYKAAFGAEELMRHPADDGRLMHAHLKVNGASLMLHDHFAEHHGGADLGPPVGVLLHLQVDDADGWWNRALRAGGTVVLEMADQFWGDRYGQLKDPFGHIWSIGAPSAPASE</sequence>
<feature type="domain" description="VOC" evidence="1">
    <location>
        <begin position="13"/>
        <end position="135"/>
    </location>
</feature>
<dbReference type="EMBL" id="JAMGBB010000001">
    <property type="protein sequence ID" value="MCL6741641.1"/>
    <property type="molecule type" value="Genomic_DNA"/>
</dbReference>
<accession>A0ABT0SB48</accession>
<evidence type="ECO:0000313" key="3">
    <source>
        <dbReference type="Proteomes" id="UP001165383"/>
    </source>
</evidence>
<reference evidence="2" key="1">
    <citation type="submission" date="2022-05" db="EMBL/GenBank/DDBJ databases">
        <authorList>
            <person name="Jo J.-H."/>
            <person name="Im W.-T."/>
        </authorList>
    </citation>
    <scope>NUCLEOTIDE SEQUENCE</scope>
    <source>
        <strain evidence="2">RB56-2</strain>
    </source>
</reference>
<dbReference type="RefSeq" id="WP_249916014.1">
    <property type="nucleotide sequence ID" value="NZ_JAMGBB010000001.1"/>
</dbReference>
<dbReference type="InterPro" id="IPR029068">
    <property type="entry name" value="Glyas_Bleomycin-R_OHBP_Dase"/>
</dbReference>
<comment type="caution">
    <text evidence="2">The sequence shown here is derived from an EMBL/GenBank/DDBJ whole genome shotgun (WGS) entry which is preliminary data.</text>
</comment>
<dbReference type="InterPro" id="IPR037523">
    <property type="entry name" value="VOC_core"/>
</dbReference>
<dbReference type="PANTHER" id="PTHR34109">
    <property type="entry name" value="BNAUNNG04460D PROTEIN-RELATED"/>
    <property type="match status" value="1"/>
</dbReference>